<feature type="region of interest" description="Disordered" evidence="1">
    <location>
        <begin position="209"/>
        <end position="262"/>
    </location>
</feature>
<feature type="compositionally biased region" description="Polar residues" evidence="1">
    <location>
        <begin position="363"/>
        <end position="375"/>
    </location>
</feature>
<feature type="region of interest" description="Disordered" evidence="1">
    <location>
        <begin position="906"/>
        <end position="1147"/>
    </location>
</feature>
<feature type="compositionally biased region" description="Low complexity" evidence="1">
    <location>
        <begin position="1765"/>
        <end position="1776"/>
    </location>
</feature>
<proteinExistence type="predicted"/>
<feature type="compositionally biased region" description="Polar residues" evidence="1">
    <location>
        <begin position="636"/>
        <end position="656"/>
    </location>
</feature>
<feature type="compositionally biased region" description="Polar residues" evidence="1">
    <location>
        <begin position="685"/>
        <end position="702"/>
    </location>
</feature>
<feature type="region of interest" description="Disordered" evidence="1">
    <location>
        <begin position="622"/>
        <end position="816"/>
    </location>
</feature>
<feature type="region of interest" description="Disordered" evidence="1">
    <location>
        <begin position="1375"/>
        <end position="1786"/>
    </location>
</feature>
<feature type="compositionally biased region" description="Low complexity" evidence="1">
    <location>
        <begin position="1685"/>
        <end position="1697"/>
    </location>
</feature>
<name>A0ABR1L2Q6_9PEZI</name>
<feature type="compositionally biased region" description="Polar residues" evidence="1">
    <location>
        <begin position="669"/>
        <end position="678"/>
    </location>
</feature>
<feature type="compositionally biased region" description="Acidic residues" evidence="1">
    <location>
        <begin position="1719"/>
        <end position="1738"/>
    </location>
</feature>
<sequence>MSQLPDSSPEPDGDSQQPDVLHRGDMYPAYATIPAAPLPKPYGWWADIAPRLDESQRNVMPMVIKAYDHLVERQQMEMNALHAEETAMLFARVIANMDLKFNEIPKEERRERTKRTALVFWRAWGAQVDPIYKRERTWAEYDDFVHDAAFEALKYLRLSVDDFNDEYEQVLDDQWGIDNHERYEERRRRRDEEHIKQRQEYLQGIGPLQIIPGTHGQGTPLTPHGRSASIPSYTPPSPTQVHRKISNDLDAGSSSGESLSISGAPRPVKFYFGKHNEHLTTLQRDLQTGLRHEDFKTCRRLQVQEAEELRQQQKLDLAHLPQESDSKFDYAHQRMLDWHQKQKLKIRRKHLQELQVLAEAKNLDQQPKPTSTDPQTPKPSYASYSNSLRRARSLQGRSATPFSKRSRSHGPRYLEFDDDGAEIPFLHRRPLEDERMISPAVRSSASHRNTGPRRLCYERHSAPAAFTPYTPEPMIGGERIEPLNAGTLLDSRPPVPALVITKPADSAPAESGRGWGRPRRNNPSNLTTPTSAGAFPKPGQPGGGLNSGGLRPDVSIGNARSGRGPRSPGTPSPTPRIFSNDRNPEFSSSSGNFFDSAYYASVHTPDRKAAFGSLLRPSSSAAVFSDKQQPDGMSAKSPSFPKNNTERGNGPSSVSFKNKDPFAAPKPSVNGQPASFSNPPGRFPATTSRPPARPSTLNSNYQPGAMSTFPGSAYVPPTNRQTPKSVLRTKPLDNIESRTNGLGAGPDGPFSPRASPGIASYDAPLVGSDSHPDDLYASPDSPFSPRTSRGTASHNEDRLIESDSDQNDLSARPRTTRFLARPSLRTTSRNETMEHDVDGLAHSRTPKEIELPRNMLVASRNTLSDNLNAYDGYDGFRNFRPLPAAPERSNVPRRRLMATTRTPFQTETPSASFNAYGGRNGFRDLRPSSAAPEKSIVPRSRFSATPRIPPQHEPPSAGFNAYGGRNGIRDLGPSSAAPEKSHVPPPRHTPRRSRSRTIPGPDLASPHTFPQYERNAGISTEQNPPRVEVSRPGSLKRPHPDTSPGHWDSLKGGLSGGFSSFAGLFTPRSKAPAAQIPTQSGPGTSDDRTDLERPDKRRRLNTLVVDDEPLAMDTVPDEIIPDHETPALTQADSHNTAPSYETEPSEDNEIEFWKRLFPHMLQESRRRNEINKWQHSFWERQMSKAGSESAVFDAWDNFTTEIGLPPKYKNPSDPKHREYLKSIDPKRTVPVEPTNDTEKIGGSESAVFPATDPPIEVTREKLFRSIQRCRRQNTLPAEQCDYWESQANKADSMDELRDVWLSYRIKIPPLEYQNLSKQKSTEKPRPVLRAASTRERMRKIVEETQMTDNKSASWLRKLNNADTAEGLRKWKSDFYKDHPNYNPKVNDTTPSGKRDREGWPFKPFVPYPTPKTSSKPTSQRTPSGVVIRAKDTSRDFARKDRHLDPRTAIESGKRGSGTLPFSNRFPRRETPKVTDTSQFDRFLLGARQEANRDGTQDASGKKPSHVPKDTGKQQRPPAKQQPRRRALNASRPKKTGGTGSSDSGSDTDGPEFVDPDKRKAPASEDDVWETPSEDSSSGIFGGSGEDDDDGARDYDWEPTMPREMEVDEEEGDDQEKKGDEEEVDIEEETEIEEVTDTEEEEDSDEQEKETDDEDEEDVFTDIEEEEYAEDDREEERDGGAKDHISISSSRESSPLSESENDNDETLSRLDVGSRYLGSDDGEYNDLFEEEDNDEDEPNNSESTDYGSSSSSSNSPADRPKRRHSSNSSSSNSLSSSKIEEKEEAVPDALPSYLKLSLQRYIAYWALHDGITPTQSAEYTRRLAKCNSGGYADVEEDVIEQLLERQLERLRDADPERHAWLAQTFADEWVPGVGGKHDWTRFVEPPCDTRKGGCAVCAEKVRDGVTVSSFYGGPG</sequence>
<accession>A0ABR1L2Q6</accession>
<feature type="compositionally biased region" description="Low complexity" evidence="1">
    <location>
        <begin position="1739"/>
        <end position="1754"/>
    </location>
</feature>
<evidence type="ECO:0000313" key="2">
    <source>
        <dbReference type="EMBL" id="KAK7529511.1"/>
    </source>
</evidence>
<feature type="region of interest" description="Disordered" evidence="1">
    <location>
        <begin position="359"/>
        <end position="415"/>
    </location>
</feature>
<feature type="compositionally biased region" description="Acidic residues" evidence="1">
    <location>
        <begin position="1563"/>
        <end position="1572"/>
    </location>
</feature>
<dbReference type="GeneID" id="92034869"/>
<feature type="compositionally biased region" description="Basic and acidic residues" evidence="1">
    <location>
        <begin position="1591"/>
        <end position="1604"/>
    </location>
</feature>
<feature type="compositionally biased region" description="Basic and acidic residues" evidence="1">
    <location>
        <begin position="1675"/>
        <end position="1684"/>
    </location>
</feature>
<dbReference type="EMBL" id="JBBPEH010000016">
    <property type="protein sequence ID" value="KAK7529511.1"/>
    <property type="molecule type" value="Genomic_DNA"/>
</dbReference>
<feature type="region of interest" description="Disordered" evidence="1">
    <location>
        <begin position="1227"/>
        <end position="1250"/>
    </location>
</feature>
<evidence type="ECO:0000256" key="1">
    <source>
        <dbReference type="SAM" id="MobiDB-lite"/>
    </source>
</evidence>
<feature type="region of interest" description="Disordered" evidence="1">
    <location>
        <begin position="1"/>
        <end position="22"/>
    </location>
</feature>
<feature type="compositionally biased region" description="Low complexity" evidence="1">
    <location>
        <begin position="1410"/>
        <end position="1423"/>
    </location>
</feature>
<feature type="compositionally biased region" description="Low complexity" evidence="1">
    <location>
        <begin position="252"/>
        <end position="262"/>
    </location>
</feature>
<reference evidence="2 3" key="1">
    <citation type="submission" date="2024-04" db="EMBL/GenBank/DDBJ databases">
        <title>Phyllosticta paracitricarpa is synonymous to the EU quarantine fungus P. citricarpa based on phylogenomic analyses.</title>
        <authorList>
            <consortium name="Lawrence Berkeley National Laboratory"/>
            <person name="Van ingen-buijs V.A."/>
            <person name="Van westerhoven A.C."/>
            <person name="Haridas S."/>
            <person name="Skiadas P."/>
            <person name="Martin F."/>
            <person name="Groenewald J.Z."/>
            <person name="Crous P.W."/>
            <person name="Seidl M.F."/>
        </authorList>
    </citation>
    <scope>NUCLEOTIDE SEQUENCE [LARGE SCALE GENOMIC DNA]</scope>
    <source>
        <strain evidence="2 3">CPC 17464</strain>
    </source>
</reference>
<gene>
    <name evidence="2" type="ORF">J3D65DRAFT_642219</name>
</gene>
<feature type="compositionally biased region" description="Basic and acidic residues" evidence="1">
    <location>
        <begin position="1085"/>
        <end position="1095"/>
    </location>
</feature>
<dbReference type="RefSeq" id="XP_066649961.1">
    <property type="nucleotide sequence ID" value="XM_066801963.1"/>
</dbReference>
<feature type="compositionally biased region" description="Basic and acidic residues" evidence="1">
    <location>
        <begin position="1428"/>
        <end position="1453"/>
    </location>
</feature>
<feature type="region of interest" description="Disordered" evidence="1">
    <location>
        <begin position="498"/>
        <end position="586"/>
    </location>
</feature>
<feature type="compositionally biased region" description="Polar residues" evidence="1">
    <location>
        <begin position="784"/>
        <end position="793"/>
    </location>
</feature>
<organism evidence="2 3">
    <name type="scientific">Phyllosticta citribraziliensis</name>
    <dbReference type="NCBI Taxonomy" id="989973"/>
    <lineage>
        <taxon>Eukaryota</taxon>
        <taxon>Fungi</taxon>
        <taxon>Dikarya</taxon>
        <taxon>Ascomycota</taxon>
        <taxon>Pezizomycotina</taxon>
        <taxon>Dothideomycetes</taxon>
        <taxon>Dothideomycetes incertae sedis</taxon>
        <taxon>Botryosphaeriales</taxon>
        <taxon>Phyllostictaceae</taxon>
        <taxon>Phyllosticta</taxon>
    </lineage>
</organism>
<evidence type="ECO:0000313" key="3">
    <source>
        <dbReference type="Proteomes" id="UP001360953"/>
    </source>
</evidence>
<protein>
    <submittedName>
        <fullName evidence="2">Uncharacterized protein</fullName>
    </submittedName>
</protein>
<feature type="compositionally biased region" description="Acidic residues" evidence="1">
    <location>
        <begin position="1620"/>
        <end position="1674"/>
    </location>
</feature>
<feature type="compositionally biased region" description="Polar residues" evidence="1">
    <location>
        <begin position="1127"/>
        <end position="1139"/>
    </location>
</feature>
<keyword evidence="3" id="KW-1185">Reference proteome</keyword>
<feature type="compositionally biased region" description="Basic residues" evidence="1">
    <location>
        <begin position="1521"/>
        <end position="1534"/>
    </location>
</feature>
<dbReference type="Proteomes" id="UP001360953">
    <property type="component" value="Unassembled WGS sequence"/>
</dbReference>
<comment type="caution">
    <text evidence="2">The sequence shown here is derived from an EMBL/GenBank/DDBJ whole genome shotgun (WGS) entry which is preliminary data.</text>
</comment>